<dbReference type="Proteomes" id="UP001177023">
    <property type="component" value="Unassembled WGS sequence"/>
</dbReference>
<evidence type="ECO:0000313" key="7">
    <source>
        <dbReference type="Proteomes" id="UP001177023"/>
    </source>
</evidence>
<reference evidence="6" key="1">
    <citation type="submission" date="2023-06" db="EMBL/GenBank/DDBJ databases">
        <authorList>
            <person name="Delattre M."/>
        </authorList>
    </citation>
    <scope>NUCLEOTIDE SEQUENCE</scope>
    <source>
        <strain evidence="6">AF72</strain>
    </source>
</reference>
<organism evidence="6 7">
    <name type="scientific">Mesorhabditis spiculigera</name>
    <dbReference type="NCBI Taxonomy" id="96644"/>
    <lineage>
        <taxon>Eukaryota</taxon>
        <taxon>Metazoa</taxon>
        <taxon>Ecdysozoa</taxon>
        <taxon>Nematoda</taxon>
        <taxon>Chromadorea</taxon>
        <taxon>Rhabditida</taxon>
        <taxon>Rhabditina</taxon>
        <taxon>Rhabditomorpha</taxon>
        <taxon>Rhabditoidea</taxon>
        <taxon>Rhabditidae</taxon>
        <taxon>Mesorhabditinae</taxon>
        <taxon>Mesorhabditis</taxon>
    </lineage>
</organism>
<keyword evidence="2" id="KW-0479">Metal-binding</keyword>
<dbReference type="InterPro" id="IPR000971">
    <property type="entry name" value="Globin"/>
</dbReference>
<dbReference type="PANTHER" id="PTHR12905:SF19">
    <property type="entry name" value="UPF0046 PROTEIN K07C11.7"/>
    <property type="match status" value="1"/>
</dbReference>
<evidence type="ECO:0000256" key="3">
    <source>
        <dbReference type="SAM" id="MobiDB-lite"/>
    </source>
</evidence>
<name>A0AA36DA63_9BILA</name>
<evidence type="ECO:0000313" key="6">
    <source>
        <dbReference type="EMBL" id="CAJ0582510.1"/>
    </source>
</evidence>
<proteinExistence type="inferred from homology"/>
<keyword evidence="2" id="KW-0349">Heme</keyword>
<feature type="domain" description="Globin" evidence="4">
    <location>
        <begin position="59"/>
        <end position="178"/>
    </location>
</feature>
<evidence type="ECO:0000259" key="4">
    <source>
        <dbReference type="Pfam" id="PF00042"/>
    </source>
</evidence>
<keyword evidence="2" id="KW-0408">Iron</keyword>
<feature type="non-terminal residue" evidence="6">
    <location>
        <position position="399"/>
    </location>
</feature>
<gene>
    <name evidence="6" type="ORF">MSPICULIGERA_LOCUS20640</name>
</gene>
<dbReference type="InterPro" id="IPR029052">
    <property type="entry name" value="Metallo-depent_PP-like"/>
</dbReference>
<comment type="similarity">
    <text evidence="2">Belongs to the globin family.</text>
</comment>
<accession>A0AA36DA63</accession>
<dbReference type="Gene3D" id="3.60.21.10">
    <property type="match status" value="1"/>
</dbReference>
<dbReference type="GO" id="GO:0019825">
    <property type="term" value="F:oxygen binding"/>
    <property type="evidence" value="ECO:0007669"/>
    <property type="project" value="InterPro"/>
</dbReference>
<keyword evidence="7" id="KW-1185">Reference proteome</keyword>
<comment type="similarity">
    <text evidence="1">Belongs to the UPF0046 family.</text>
</comment>
<feature type="domain" description="Calcineurin-like phosphoesterase" evidence="5">
    <location>
        <begin position="202"/>
        <end position="379"/>
    </location>
</feature>
<dbReference type="InterPro" id="IPR004843">
    <property type="entry name" value="Calcineurin-like_PHP"/>
</dbReference>
<comment type="caution">
    <text evidence="6">The sequence shown here is derived from an EMBL/GenBank/DDBJ whole genome shotgun (WGS) entry which is preliminary data.</text>
</comment>
<dbReference type="GO" id="GO:0005344">
    <property type="term" value="F:oxygen carrier activity"/>
    <property type="evidence" value="ECO:0007669"/>
    <property type="project" value="UniProtKB-KW"/>
</dbReference>
<dbReference type="PANTHER" id="PTHR12905">
    <property type="entry name" value="METALLOPHOSPHOESTERASE"/>
    <property type="match status" value="1"/>
</dbReference>
<evidence type="ECO:0000256" key="1">
    <source>
        <dbReference type="ARBA" id="ARBA00007993"/>
    </source>
</evidence>
<keyword evidence="2" id="KW-0813">Transport</keyword>
<dbReference type="Gene3D" id="1.10.490.10">
    <property type="entry name" value="Globins"/>
    <property type="match status" value="1"/>
</dbReference>
<dbReference type="Pfam" id="PF00149">
    <property type="entry name" value="Metallophos"/>
    <property type="match status" value="1"/>
</dbReference>
<evidence type="ECO:0000259" key="5">
    <source>
        <dbReference type="Pfam" id="PF00149"/>
    </source>
</evidence>
<dbReference type="EMBL" id="CATQJA010002664">
    <property type="protein sequence ID" value="CAJ0582510.1"/>
    <property type="molecule type" value="Genomic_DNA"/>
</dbReference>
<feature type="region of interest" description="Disordered" evidence="3">
    <location>
        <begin position="1"/>
        <end position="32"/>
    </location>
</feature>
<evidence type="ECO:0008006" key="8">
    <source>
        <dbReference type="Google" id="ProtNLM"/>
    </source>
</evidence>
<dbReference type="GO" id="GO:0016787">
    <property type="term" value="F:hydrolase activity"/>
    <property type="evidence" value="ECO:0007669"/>
    <property type="project" value="InterPro"/>
</dbReference>
<dbReference type="Pfam" id="PF00042">
    <property type="entry name" value="Globin"/>
    <property type="match status" value="1"/>
</dbReference>
<dbReference type="InterPro" id="IPR051693">
    <property type="entry name" value="UPF0046_metallophosphoest"/>
</dbReference>
<evidence type="ECO:0000256" key="2">
    <source>
        <dbReference type="RuleBase" id="RU000356"/>
    </source>
</evidence>
<sequence length="399" mass="45150">MGSGSSSAKKAPPKEEKPPEAEQPPQTDPRLPYANFREVFTLKNFWKTIRRNDKECAKKMFAEYLKQQSENKAKYGRLKNVDVSSIDAACSDPAFEAMAQNYLKVFDDVIGAIEEKPADVQAACDRLMSVGKMHRNKVPGMDGSQFQQLEEPFLFMVQDVLQDRFNEKAETLFRKFFQFCLKFLLEGFSNAVNSPGTDGKYLKFVVISDTHQQLDQIMDRIPDGDVLLHCGDFTNFGGLAAITEFNDLIGQLPHRHKIVIPGNHEGGFHLTGSNFQKKRLELLTNCRVLLDESIKIEGIKIYGSSWHILPGFSFYVKQSEIGKMWAKIPRDTNILMTHEPPKGYCDMGRRGGQTYGDVELLKAVQARNIDFHVFGHIHESYGVMSDGKTIFMNAAQCDQ</sequence>
<dbReference type="SUPFAM" id="SSF56300">
    <property type="entry name" value="Metallo-dependent phosphatases"/>
    <property type="match status" value="1"/>
</dbReference>
<keyword evidence="2" id="KW-0561">Oxygen transport</keyword>
<protein>
    <recommendedName>
        <fullName evidence="8">Calcineurin-like phosphoesterase domain-containing protein</fullName>
    </recommendedName>
</protein>
<dbReference type="CDD" id="cd07379">
    <property type="entry name" value="MPP_239FB"/>
    <property type="match status" value="1"/>
</dbReference>
<dbReference type="AlphaFoldDB" id="A0AA36DA63"/>
<dbReference type="GO" id="GO:0020037">
    <property type="term" value="F:heme binding"/>
    <property type="evidence" value="ECO:0007669"/>
    <property type="project" value="InterPro"/>
</dbReference>
<dbReference type="InterPro" id="IPR012292">
    <property type="entry name" value="Globin/Proto"/>
</dbReference>
<dbReference type="InterPro" id="IPR009050">
    <property type="entry name" value="Globin-like_sf"/>
</dbReference>
<dbReference type="SUPFAM" id="SSF46458">
    <property type="entry name" value="Globin-like"/>
    <property type="match status" value="1"/>
</dbReference>